<dbReference type="InterPro" id="IPR017200">
    <property type="entry name" value="PqqE-like"/>
</dbReference>
<evidence type="ECO:0000256" key="2">
    <source>
        <dbReference type="ARBA" id="ARBA00022691"/>
    </source>
</evidence>
<dbReference type="NCBIfam" id="TIGR02109">
    <property type="entry name" value="PQQ_syn_pqqE"/>
    <property type="match status" value="1"/>
</dbReference>
<keyword evidence="4 8" id="KW-0884">PQQ biosynthesis</keyword>
<dbReference type="CDD" id="cd21119">
    <property type="entry name" value="SPASM_PqqE"/>
    <property type="match status" value="1"/>
</dbReference>
<evidence type="ECO:0000256" key="7">
    <source>
        <dbReference type="ARBA" id="ARBA00023014"/>
    </source>
</evidence>
<keyword evidence="2 8" id="KW-0949">S-adenosyl-L-methionine</keyword>
<dbReference type="PROSITE" id="PS01305">
    <property type="entry name" value="MOAA_NIFB_PQQE"/>
    <property type="match status" value="1"/>
</dbReference>
<dbReference type="SFLD" id="SFLDG01067">
    <property type="entry name" value="SPASM/twitch_domain_containing"/>
    <property type="match status" value="1"/>
</dbReference>
<dbReference type="InterPro" id="IPR006638">
    <property type="entry name" value="Elp3/MiaA/NifB-like_rSAM"/>
</dbReference>
<dbReference type="EC" id="1.21.98.4" evidence="8"/>
<dbReference type="CDD" id="cd01335">
    <property type="entry name" value="Radical_SAM"/>
    <property type="match status" value="1"/>
</dbReference>
<evidence type="ECO:0000256" key="4">
    <source>
        <dbReference type="ARBA" id="ARBA00022905"/>
    </source>
</evidence>
<evidence type="ECO:0000256" key="5">
    <source>
        <dbReference type="ARBA" id="ARBA00023002"/>
    </source>
</evidence>
<organism evidence="10 11">
    <name type="scientific">Roseomonas haemaphysalidis</name>
    <dbReference type="NCBI Taxonomy" id="2768162"/>
    <lineage>
        <taxon>Bacteria</taxon>
        <taxon>Pseudomonadati</taxon>
        <taxon>Pseudomonadota</taxon>
        <taxon>Alphaproteobacteria</taxon>
        <taxon>Acetobacterales</taxon>
        <taxon>Roseomonadaceae</taxon>
        <taxon>Roseomonas</taxon>
    </lineage>
</organism>
<dbReference type="Pfam" id="PF13186">
    <property type="entry name" value="SPASM"/>
    <property type="match status" value="1"/>
</dbReference>
<comment type="catalytic activity">
    <reaction evidence="8">
        <text>[PQQ precursor protein] + S-adenosyl-L-methionine = E-Y cross-linked-[PQQ precursor protein] + 5'-deoxyadenosine + L-methionine + H(+)</text>
        <dbReference type="Rhea" id="RHEA:56836"/>
        <dbReference type="Rhea" id="RHEA-COMP:14800"/>
        <dbReference type="Rhea" id="RHEA-COMP:14801"/>
        <dbReference type="ChEBI" id="CHEBI:15378"/>
        <dbReference type="ChEBI" id="CHEBI:17319"/>
        <dbReference type="ChEBI" id="CHEBI:57844"/>
        <dbReference type="ChEBI" id="CHEBI:59789"/>
        <dbReference type="ChEBI" id="CHEBI:141026"/>
        <dbReference type="ChEBI" id="CHEBI:141027"/>
        <dbReference type="EC" id="1.21.98.4"/>
    </reaction>
</comment>
<dbReference type="Pfam" id="PF04055">
    <property type="entry name" value="Radical_SAM"/>
    <property type="match status" value="1"/>
</dbReference>
<dbReference type="PROSITE" id="PS51918">
    <property type="entry name" value="RADICAL_SAM"/>
    <property type="match status" value="1"/>
</dbReference>
<keyword evidence="5 8" id="KW-0560">Oxidoreductase</keyword>
<evidence type="ECO:0000313" key="10">
    <source>
        <dbReference type="EMBL" id="MBO1079450.1"/>
    </source>
</evidence>
<dbReference type="InterPro" id="IPR013785">
    <property type="entry name" value="Aldolase_TIM"/>
</dbReference>
<dbReference type="EMBL" id="JACTNG010000004">
    <property type="protein sequence ID" value="MBO1079450.1"/>
    <property type="molecule type" value="Genomic_DNA"/>
</dbReference>
<evidence type="ECO:0000259" key="9">
    <source>
        <dbReference type="PROSITE" id="PS51918"/>
    </source>
</evidence>
<keyword evidence="11" id="KW-1185">Reference proteome</keyword>
<comment type="caution">
    <text evidence="10">The sequence shown here is derived from an EMBL/GenBank/DDBJ whole genome shotgun (WGS) entry which is preliminary data.</text>
</comment>
<evidence type="ECO:0000313" key="11">
    <source>
        <dbReference type="Proteomes" id="UP001518989"/>
    </source>
</evidence>
<evidence type="ECO:0000256" key="8">
    <source>
        <dbReference type="HAMAP-Rule" id="MF_00660"/>
    </source>
</evidence>
<sequence>MGLLAELTHRCPLRCPYCSNPLELSRASAELDADTWGRVFHEAAALGVLQLHLSGGEPAVRRDLEAITAHAAAAGLYSNLITSGVMLDGARLRALAAAGLDHVQLSVQDAEATSADRIGGLRGGHERKLRFAAEVRDAGLPLTLNAVVHRQNLDRLDQLIELALQLGAGRLEVAHVQYYGWALRNRDALLPTRAQLDAATAMVEAARGALTGRLVIDYVVPDYYAARPKACMGGWGRSFLAVSPAGRVLPCHAAESLPGLHFPNVRDLSLADIWTGSDAFNRFRGTDWMPEPCRGCDRREQDWGGCRCQAFALTGNAGRTDPACALSPDHHLLDLAVRDAAAATTDFTYREMGRAG</sequence>
<keyword evidence="3 8" id="KW-0479">Metal-binding</keyword>
<dbReference type="Gene3D" id="3.20.20.70">
    <property type="entry name" value="Aldolase class I"/>
    <property type="match status" value="1"/>
</dbReference>
<dbReference type="SUPFAM" id="SSF102114">
    <property type="entry name" value="Radical SAM enzymes"/>
    <property type="match status" value="1"/>
</dbReference>
<dbReference type="SFLD" id="SFLDF00280">
    <property type="entry name" value="coenzyme_PQQ_synthesis_protein"/>
    <property type="match status" value="1"/>
</dbReference>
<dbReference type="InterPro" id="IPR011843">
    <property type="entry name" value="PQQ_synth_PqqE_bac"/>
</dbReference>
<comment type="pathway">
    <text evidence="8">Cofactor biosynthesis; pyrroloquinoline quinone biosynthesis.</text>
</comment>
<dbReference type="PANTHER" id="PTHR11228">
    <property type="entry name" value="RADICAL SAM DOMAIN PROTEIN"/>
    <property type="match status" value="1"/>
</dbReference>
<keyword evidence="7 8" id="KW-0411">Iron-sulfur</keyword>
<comment type="cofactor">
    <cofactor evidence="8">
        <name>[4Fe-4S] cluster</name>
        <dbReference type="ChEBI" id="CHEBI:49883"/>
    </cofactor>
    <text evidence="8">Binds 1 [4Fe-4S] cluster. The cluster is coordinated with 3 cysteines and an exchangeable S-adenosyl-L-methionine.</text>
</comment>
<dbReference type="NCBIfam" id="TIGR04085">
    <property type="entry name" value="rSAM_more_4Fe4S"/>
    <property type="match status" value="1"/>
</dbReference>
<dbReference type="HAMAP" id="MF_00660">
    <property type="entry name" value="PqqE"/>
    <property type="match status" value="1"/>
</dbReference>
<dbReference type="InterPro" id="IPR023885">
    <property type="entry name" value="4Fe4S-binding_SPASM_dom"/>
</dbReference>
<dbReference type="Proteomes" id="UP001518989">
    <property type="component" value="Unassembled WGS sequence"/>
</dbReference>
<accession>A0ABS3KPP6</accession>
<evidence type="ECO:0000256" key="1">
    <source>
        <dbReference type="ARBA" id="ARBA00022485"/>
    </source>
</evidence>
<proteinExistence type="inferred from homology"/>
<protein>
    <recommendedName>
        <fullName evidence="8">PqqA peptide cyclase</fullName>
        <ecNumber evidence="8">1.21.98.4</ecNumber>
    </recommendedName>
    <alternativeName>
        <fullName evidence="8">Coenzyme PQQ synthesis protein E</fullName>
    </alternativeName>
</protein>
<dbReference type="InterPro" id="IPR050377">
    <property type="entry name" value="Radical_SAM_PqqE_MftC-like"/>
</dbReference>
<dbReference type="InterPro" id="IPR007197">
    <property type="entry name" value="rSAM"/>
</dbReference>
<dbReference type="PANTHER" id="PTHR11228:SF7">
    <property type="entry name" value="PQQA PEPTIDE CYCLASE"/>
    <property type="match status" value="1"/>
</dbReference>
<evidence type="ECO:0000256" key="3">
    <source>
        <dbReference type="ARBA" id="ARBA00022723"/>
    </source>
</evidence>
<dbReference type="SMART" id="SM00729">
    <property type="entry name" value="Elp3"/>
    <property type="match status" value="1"/>
</dbReference>
<dbReference type="PIRSF" id="PIRSF037420">
    <property type="entry name" value="PQQ_syn_pqqE"/>
    <property type="match status" value="1"/>
</dbReference>
<feature type="domain" description="Radical SAM core" evidence="9">
    <location>
        <begin position="1"/>
        <end position="213"/>
    </location>
</feature>
<dbReference type="InterPro" id="IPR058240">
    <property type="entry name" value="rSAM_sf"/>
</dbReference>
<reference evidence="10 11" key="1">
    <citation type="submission" date="2020-09" db="EMBL/GenBank/DDBJ databases">
        <title>Roseomonas.</title>
        <authorList>
            <person name="Zhu W."/>
        </authorList>
    </citation>
    <scope>NUCLEOTIDE SEQUENCE [LARGE SCALE GENOMIC DNA]</scope>
    <source>
        <strain evidence="10 11">573</strain>
    </source>
</reference>
<comment type="similarity">
    <text evidence="8">Belongs to the radical SAM superfamily. PqqE family.</text>
</comment>
<name>A0ABS3KPP6_9PROT</name>
<keyword evidence="6 8" id="KW-0408">Iron</keyword>
<dbReference type="SFLD" id="SFLDG01386">
    <property type="entry name" value="main_SPASM_domain-containing"/>
    <property type="match status" value="1"/>
</dbReference>
<comment type="subunit">
    <text evidence="8">Interacts with PqqD. The interaction is necessary for activity of PqqE.</text>
</comment>
<evidence type="ECO:0000256" key="6">
    <source>
        <dbReference type="ARBA" id="ARBA00023004"/>
    </source>
</evidence>
<feature type="binding site" evidence="8">
    <location>
        <position position="15"/>
    </location>
    <ligand>
        <name>[4Fe-4S] cluster</name>
        <dbReference type="ChEBI" id="CHEBI:49883"/>
        <note>4Fe-4S-S-AdoMet</note>
    </ligand>
</feature>
<comment type="function">
    <text evidence="8">Catalyzes the cross-linking of a glutamate residue and a tyrosine residue in the PqqA protein as part of the biosynthesis of pyrroloquinoline quinone (PQQ).</text>
</comment>
<feature type="binding site" evidence="8">
    <location>
        <position position="11"/>
    </location>
    <ligand>
        <name>[4Fe-4S] cluster</name>
        <dbReference type="ChEBI" id="CHEBI:49883"/>
        <note>4Fe-4S-S-AdoMet</note>
    </ligand>
</feature>
<feature type="binding site" evidence="8">
    <location>
        <position position="18"/>
    </location>
    <ligand>
        <name>[4Fe-4S] cluster</name>
        <dbReference type="ChEBI" id="CHEBI:49883"/>
        <note>4Fe-4S-S-AdoMet</note>
    </ligand>
</feature>
<gene>
    <name evidence="8 10" type="primary">pqqE</name>
    <name evidence="10" type="ORF">IAI61_10430</name>
</gene>
<dbReference type="SFLD" id="SFLDS00029">
    <property type="entry name" value="Radical_SAM"/>
    <property type="match status" value="1"/>
</dbReference>
<keyword evidence="1 8" id="KW-0004">4Fe-4S</keyword>
<dbReference type="InterPro" id="IPR000385">
    <property type="entry name" value="MoaA_NifB_PqqE_Fe-S-bd_CS"/>
</dbReference>